<keyword evidence="3 5" id="KW-0732">Signal</keyword>
<protein>
    <submittedName>
        <fullName evidence="6">Uncharacterized protein</fullName>
    </submittedName>
</protein>
<keyword evidence="7" id="KW-1185">Reference proteome</keyword>
<dbReference type="GO" id="GO:0005576">
    <property type="term" value="C:extracellular region"/>
    <property type="evidence" value="ECO:0007669"/>
    <property type="project" value="UniProtKB-SubCell"/>
</dbReference>
<dbReference type="AlphaFoldDB" id="A0AAV6HDW1"/>
<dbReference type="PANTHER" id="PTHR11967">
    <property type="entry name" value="ALPHA-1-ACID GLYCOPROTEIN"/>
    <property type="match status" value="1"/>
</dbReference>
<reference evidence="6" key="1">
    <citation type="submission" date="2020-10" db="EMBL/GenBank/DDBJ databases">
        <title>Chromosome-scale genome assembly of the Allis shad, Alosa alosa.</title>
        <authorList>
            <person name="Margot Z."/>
            <person name="Christophe K."/>
            <person name="Cabau C."/>
            <person name="Louis A."/>
            <person name="Berthelot C."/>
            <person name="Parey E."/>
            <person name="Roest Crollius H."/>
            <person name="Montfort J."/>
            <person name="Robinson-Rechavi M."/>
            <person name="Bucao C."/>
            <person name="Bouchez O."/>
            <person name="Gislard M."/>
            <person name="Lluch J."/>
            <person name="Milhes M."/>
            <person name="Lampietro C."/>
            <person name="Lopez Roques C."/>
            <person name="Donnadieu C."/>
            <person name="Braasch I."/>
            <person name="Desvignes T."/>
            <person name="Postlethwait J."/>
            <person name="Bobe J."/>
            <person name="Guiguen Y."/>
        </authorList>
    </citation>
    <scope>NUCLEOTIDE SEQUENCE</scope>
    <source>
        <strain evidence="6">M-15738</strain>
        <tissue evidence="6">Blood</tissue>
    </source>
</reference>
<name>A0AAV6HDW1_9TELE</name>
<accession>A0AAV6HDW1</accession>
<keyword evidence="4" id="KW-0325">Glycoprotein</keyword>
<dbReference type="PANTHER" id="PTHR11967:SF2">
    <property type="entry name" value="ALPHA-1-ACID GLYCOPROTEIN 1"/>
    <property type="match status" value="1"/>
</dbReference>
<dbReference type="SUPFAM" id="SSF50814">
    <property type="entry name" value="Lipocalins"/>
    <property type="match status" value="1"/>
</dbReference>
<evidence type="ECO:0000256" key="3">
    <source>
        <dbReference type="ARBA" id="ARBA00022729"/>
    </source>
</evidence>
<sequence length="194" mass="21906">MRNLTMYLAKALTMLTLCSWVAAGSTDCSNLVRYLKPEDANLVFGKWTVVIATADEALHGTVQQLRSSWFEVKPFPDSSVVHFHWRERIGGVCTYGAENATVYKDRTALAIESEQYKGQYLHTCPDCYLTIIKAEINGLSGRYFVFAKRGGSLTDSERQSFEMQAECLGFLPTYFTFPNTSELCPEQEQPVNTR</sequence>
<feature type="chain" id="PRO_5043876719" evidence="5">
    <location>
        <begin position="24"/>
        <end position="194"/>
    </location>
</feature>
<organism evidence="6 7">
    <name type="scientific">Alosa alosa</name>
    <name type="common">allis shad</name>
    <dbReference type="NCBI Taxonomy" id="278164"/>
    <lineage>
        <taxon>Eukaryota</taxon>
        <taxon>Metazoa</taxon>
        <taxon>Chordata</taxon>
        <taxon>Craniata</taxon>
        <taxon>Vertebrata</taxon>
        <taxon>Euteleostomi</taxon>
        <taxon>Actinopterygii</taxon>
        <taxon>Neopterygii</taxon>
        <taxon>Teleostei</taxon>
        <taxon>Clupei</taxon>
        <taxon>Clupeiformes</taxon>
        <taxon>Clupeoidei</taxon>
        <taxon>Clupeidae</taxon>
        <taxon>Alosa</taxon>
    </lineage>
</organism>
<evidence type="ECO:0000256" key="4">
    <source>
        <dbReference type="ARBA" id="ARBA00023180"/>
    </source>
</evidence>
<comment type="caution">
    <text evidence="6">The sequence shown here is derived from an EMBL/GenBank/DDBJ whole genome shotgun (WGS) entry which is preliminary data.</text>
</comment>
<comment type="subcellular location">
    <subcellularLocation>
        <location evidence="1">Secreted</location>
    </subcellularLocation>
</comment>
<evidence type="ECO:0000313" key="7">
    <source>
        <dbReference type="Proteomes" id="UP000823561"/>
    </source>
</evidence>
<keyword evidence="2" id="KW-0964">Secreted</keyword>
<evidence type="ECO:0000313" key="6">
    <source>
        <dbReference type="EMBL" id="KAG5284694.1"/>
    </source>
</evidence>
<proteinExistence type="predicted"/>
<evidence type="ECO:0000256" key="1">
    <source>
        <dbReference type="ARBA" id="ARBA00004613"/>
    </source>
</evidence>
<evidence type="ECO:0000256" key="2">
    <source>
        <dbReference type="ARBA" id="ARBA00022525"/>
    </source>
</evidence>
<dbReference type="InterPro" id="IPR012674">
    <property type="entry name" value="Calycin"/>
</dbReference>
<dbReference type="Gene3D" id="2.40.128.20">
    <property type="match status" value="1"/>
</dbReference>
<evidence type="ECO:0000256" key="5">
    <source>
        <dbReference type="SAM" id="SignalP"/>
    </source>
</evidence>
<dbReference type="EMBL" id="JADWDJ010000002">
    <property type="protein sequence ID" value="KAG5284694.1"/>
    <property type="molecule type" value="Genomic_DNA"/>
</dbReference>
<dbReference type="Proteomes" id="UP000823561">
    <property type="component" value="Chromosome 2"/>
</dbReference>
<gene>
    <name evidence="6" type="ORF">AALO_G00029480</name>
</gene>
<feature type="signal peptide" evidence="5">
    <location>
        <begin position="1"/>
        <end position="23"/>
    </location>
</feature>